<dbReference type="GO" id="GO:0004848">
    <property type="term" value="F:ureidoglycolate hydrolase activity"/>
    <property type="evidence" value="ECO:0007669"/>
    <property type="project" value="InterPro"/>
</dbReference>
<dbReference type="Proteomes" id="UP000030748">
    <property type="component" value="Unassembled WGS sequence"/>
</dbReference>
<dbReference type="EMBL" id="KI630443">
    <property type="protein sequence ID" value="EYU39790.1"/>
    <property type="molecule type" value="Genomic_DNA"/>
</dbReference>
<protein>
    <recommendedName>
        <fullName evidence="3">Ureidoglycolate hydrolase</fullName>
    </recommendedName>
</protein>
<accession>A0A022RLH2</accession>
<dbReference type="PhylomeDB" id="A0A022RLH2"/>
<reference evidence="1 2" key="1">
    <citation type="journal article" date="2013" name="Proc. Natl. Acad. Sci. U.S.A.">
        <title>Fine-scale variation in meiotic recombination in Mimulus inferred from population shotgun sequencing.</title>
        <authorList>
            <person name="Hellsten U."/>
            <person name="Wright K.M."/>
            <person name="Jenkins J."/>
            <person name="Shu S."/>
            <person name="Yuan Y."/>
            <person name="Wessler S.R."/>
            <person name="Schmutz J."/>
            <person name="Willis J.H."/>
            <person name="Rokhsar D.S."/>
        </authorList>
    </citation>
    <scope>NUCLEOTIDE SEQUENCE [LARGE SCALE GENOMIC DNA]</scope>
    <source>
        <strain evidence="2">cv. DUN x IM62</strain>
    </source>
</reference>
<dbReference type="AlphaFoldDB" id="A0A022RLH2"/>
<evidence type="ECO:0000313" key="1">
    <source>
        <dbReference type="EMBL" id="EYU39790.1"/>
    </source>
</evidence>
<dbReference type="OMA" id="TWHAGPY"/>
<dbReference type="KEGG" id="egt:105955661"/>
<dbReference type="InterPro" id="IPR011051">
    <property type="entry name" value="RmlC_Cupin_sf"/>
</dbReference>
<dbReference type="OrthoDB" id="2018886at2759"/>
<sequence>MNSLPIHHLPPKSTTTAAAAASYTAISSFLSIPNFSAGPQSYSLHRRRFRINKSLSHSSSYSNQMAAANSDEIRASPSPTVISLKPIEATPESFHEFGQVIVASPDGDEFGPRDAQLDLSHGIPRFYIMHLEDRPLEFSTITHHASVTQCLGSIGGHVWYLGVAKPSTIDPSEITGTVGSNLVQSHCGHFYAPPKIDDVRVFKIAGPTFLKLNRGTWHAGPLFLEKTMDFYNLELSNTNVIDHTTHNFAKKNNVIFSFVE</sequence>
<evidence type="ECO:0008006" key="3">
    <source>
        <dbReference type="Google" id="ProtNLM"/>
    </source>
</evidence>
<keyword evidence="2" id="KW-1185">Reference proteome</keyword>
<dbReference type="InterPro" id="IPR024060">
    <property type="entry name" value="Ureidoglycolate_lyase_dom_sf"/>
</dbReference>
<dbReference type="PANTHER" id="PTHR35721">
    <property type="entry name" value="UREIDOGLYCOLATE HYDROLASE"/>
    <property type="match status" value="1"/>
</dbReference>
<dbReference type="PANTHER" id="PTHR35721:SF1">
    <property type="entry name" value="UREIDOGLYCOLATE HYDROLASE"/>
    <property type="match status" value="1"/>
</dbReference>
<gene>
    <name evidence="1" type="ORF">MIMGU_mgv1a012150mg</name>
</gene>
<dbReference type="SUPFAM" id="SSF51182">
    <property type="entry name" value="RmlC-like cupins"/>
    <property type="match status" value="1"/>
</dbReference>
<dbReference type="eggNOG" id="ENOG502QVMT">
    <property type="taxonomic scope" value="Eukaryota"/>
</dbReference>
<proteinExistence type="predicted"/>
<evidence type="ECO:0000313" key="2">
    <source>
        <dbReference type="Proteomes" id="UP000030748"/>
    </source>
</evidence>
<dbReference type="Gene3D" id="2.60.120.480">
    <property type="entry name" value="Ureidoglycolate hydrolase"/>
    <property type="match status" value="1"/>
</dbReference>
<name>A0A022RLH2_ERYGU</name>
<organism evidence="1 2">
    <name type="scientific">Erythranthe guttata</name>
    <name type="common">Yellow monkey flower</name>
    <name type="synonym">Mimulus guttatus</name>
    <dbReference type="NCBI Taxonomy" id="4155"/>
    <lineage>
        <taxon>Eukaryota</taxon>
        <taxon>Viridiplantae</taxon>
        <taxon>Streptophyta</taxon>
        <taxon>Embryophyta</taxon>
        <taxon>Tracheophyta</taxon>
        <taxon>Spermatophyta</taxon>
        <taxon>Magnoliopsida</taxon>
        <taxon>eudicotyledons</taxon>
        <taxon>Gunneridae</taxon>
        <taxon>Pentapetalae</taxon>
        <taxon>asterids</taxon>
        <taxon>lamiids</taxon>
        <taxon>Lamiales</taxon>
        <taxon>Phrymaceae</taxon>
        <taxon>Erythranthe</taxon>
    </lineage>
</organism>